<dbReference type="SUPFAM" id="SSF116842">
    <property type="entry name" value="XseB-like"/>
    <property type="match status" value="1"/>
</dbReference>
<dbReference type="NCBIfam" id="NF002140">
    <property type="entry name" value="PRK00977.1-4"/>
    <property type="match status" value="1"/>
</dbReference>
<keyword evidence="5 6" id="KW-0269">Exonuclease</keyword>
<evidence type="ECO:0000313" key="9">
    <source>
        <dbReference type="Proteomes" id="UP000072660"/>
    </source>
</evidence>
<keyword evidence="9" id="KW-1185">Reference proteome</keyword>
<dbReference type="EMBL" id="LSZO01000192">
    <property type="protein sequence ID" value="KXU35736.1"/>
    <property type="molecule type" value="Genomic_DNA"/>
</dbReference>
<dbReference type="PIRSF" id="PIRSF006488">
    <property type="entry name" value="Exonuc_VII_S"/>
    <property type="match status" value="1"/>
</dbReference>
<dbReference type="NCBIfam" id="TIGR01280">
    <property type="entry name" value="xseB"/>
    <property type="match status" value="1"/>
</dbReference>
<proteinExistence type="inferred from homology"/>
<dbReference type="Pfam" id="PF02609">
    <property type="entry name" value="Exonuc_VII_S"/>
    <property type="match status" value="1"/>
</dbReference>
<dbReference type="GO" id="GO:0005829">
    <property type="term" value="C:cytosol"/>
    <property type="evidence" value="ECO:0007669"/>
    <property type="project" value="TreeGrafter"/>
</dbReference>
<comment type="function">
    <text evidence="6">Bidirectionally degrades single-stranded DNA into large acid-insoluble oligonucleotides, which are then degraded further into small acid-soluble oligonucleotides.</text>
</comment>
<comment type="caution">
    <text evidence="8">The sequence shown here is derived from an EMBL/GenBank/DDBJ whole genome shotgun (WGS) entry which is preliminary data.</text>
</comment>
<evidence type="ECO:0000256" key="4">
    <source>
        <dbReference type="ARBA" id="ARBA00022801"/>
    </source>
</evidence>
<keyword evidence="3 6" id="KW-0540">Nuclease</keyword>
<accession>A0A139SMC4</accession>
<dbReference type="PANTHER" id="PTHR34137:SF1">
    <property type="entry name" value="EXODEOXYRIBONUCLEASE 7 SMALL SUBUNIT"/>
    <property type="match status" value="1"/>
</dbReference>
<dbReference type="HAMAP" id="MF_00337">
    <property type="entry name" value="Exonuc_7_S"/>
    <property type="match status" value="1"/>
</dbReference>
<evidence type="ECO:0000256" key="7">
    <source>
        <dbReference type="SAM" id="Coils"/>
    </source>
</evidence>
<evidence type="ECO:0000256" key="5">
    <source>
        <dbReference type="ARBA" id="ARBA00022839"/>
    </source>
</evidence>
<protein>
    <recommendedName>
        <fullName evidence="6">Exodeoxyribonuclease 7 small subunit</fullName>
        <ecNumber evidence="6">3.1.11.6</ecNumber>
    </recommendedName>
    <alternativeName>
        <fullName evidence="6">Exodeoxyribonuclease VII small subunit</fullName>
        <shortName evidence="6">Exonuclease VII small subunit</shortName>
    </alternativeName>
</protein>
<feature type="coiled-coil region" evidence="7">
    <location>
        <begin position="45"/>
        <end position="72"/>
    </location>
</feature>
<dbReference type="InterPro" id="IPR003761">
    <property type="entry name" value="Exonuc_VII_S"/>
</dbReference>
<comment type="subunit">
    <text evidence="6">Heterooligomer composed of large and small subunits.</text>
</comment>
<dbReference type="PANTHER" id="PTHR34137">
    <property type="entry name" value="EXODEOXYRIBONUCLEASE 7 SMALL SUBUNIT"/>
    <property type="match status" value="1"/>
</dbReference>
<comment type="similarity">
    <text evidence="1 6">Belongs to the XseB family.</text>
</comment>
<evidence type="ECO:0000256" key="2">
    <source>
        <dbReference type="ARBA" id="ARBA00022490"/>
    </source>
</evidence>
<comment type="subcellular location">
    <subcellularLocation>
        <location evidence="6">Cytoplasm</location>
    </subcellularLocation>
</comment>
<keyword evidence="4 6" id="KW-0378">Hydrolase</keyword>
<keyword evidence="7" id="KW-0175">Coiled coil</keyword>
<dbReference type="GO" id="GO:0009318">
    <property type="term" value="C:exodeoxyribonuclease VII complex"/>
    <property type="evidence" value="ECO:0007669"/>
    <property type="project" value="UniProtKB-UniRule"/>
</dbReference>
<dbReference type="Proteomes" id="UP000072660">
    <property type="component" value="Unassembled WGS sequence"/>
</dbReference>
<dbReference type="GO" id="GO:0006308">
    <property type="term" value="P:DNA catabolic process"/>
    <property type="evidence" value="ECO:0007669"/>
    <property type="project" value="UniProtKB-UniRule"/>
</dbReference>
<dbReference type="Gene3D" id="1.10.287.1040">
    <property type="entry name" value="Exonuclease VII, small subunit"/>
    <property type="match status" value="1"/>
</dbReference>
<keyword evidence="2 6" id="KW-0963">Cytoplasm</keyword>
<evidence type="ECO:0000256" key="3">
    <source>
        <dbReference type="ARBA" id="ARBA00022722"/>
    </source>
</evidence>
<dbReference type="AlphaFoldDB" id="A0A139SMC4"/>
<gene>
    <name evidence="6" type="primary">xseB</name>
    <name evidence="8" type="ORF">AXE65_06050</name>
</gene>
<dbReference type="InterPro" id="IPR037004">
    <property type="entry name" value="Exonuc_VII_ssu_sf"/>
</dbReference>
<dbReference type="EC" id="3.1.11.6" evidence="6"/>
<dbReference type="OrthoDB" id="9801128at2"/>
<organism evidence="8 9">
    <name type="scientific">Ventosimonas gracilis</name>
    <dbReference type="NCBI Taxonomy" id="1680762"/>
    <lineage>
        <taxon>Bacteria</taxon>
        <taxon>Pseudomonadati</taxon>
        <taxon>Pseudomonadota</taxon>
        <taxon>Gammaproteobacteria</taxon>
        <taxon>Pseudomonadales</taxon>
        <taxon>Ventosimonadaceae</taxon>
        <taxon>Ventosimonas</taxon>
    </lineage>
</organism>
<evidence type="ECO:0000256" key="1">
    <source>
        <dbReference type="ARBA" id="ARBA00009998"/>
    </source>
</evidence>
<dbReference type="GO" id="GO:0008855">
    <property type="term" value="F:exodeoxyribonuclease VII activity"/>
    <property type="evidence" value="ECO:0007669"/>
    <property type="project" value="UniProtKB-UniRule"/>
</dbReference>
<evidence type="ECO:0000256" key="6">
    <source>
        <dbReference type="HAMAP-Rule" id="MF_00337"/>
    </source>
</evidence>
<evidence type="ECO:0000313" key="8">
    <source>
        <dbReference type="EMBL" id="KXU35736.1"/>
    </source>
</evidence>
<sequence length="81" mass="9087">MPRKKNAQSFEQSLTELQALVERLEGGELSLEEALGAFEQGVKLTRDCQDALNQAEQKVKMLLEKDGELKEVPFNTDLGHD</sequence>
<comment type="catalytic activity">
    <reaction evidence="6">
        <text>Exonucleolytic cleavage in either 5'- to 3'- or 3'- to 5'-direction to yield nucleoside 5'-phosphates.</text>
        <dbReference type="EC" id="3.1.11.6"/>
    </reaction>
</comment>
<dbReference type="RefSeq" id="WP_068392269.1">
    <property type="nucleotide sequence ID" value="NZ_LSZO01000192.1"/>
</dbReference>
<name>A0A139SMC4_9GAMM</name>
<reference evidence="8 9" key="1">
    <citation type="submission" date="2016-02" db="EMBL/GenBank/DDBJ databases">
        <authorList>
            <person name="Wen L."/>
            <person name="He K."/>
            <person name="Yang H."/>
        </authorList>
    </citation>
    <scope>NUCLEOTIDE SEQUENCE [LARGE SCALE GENOMIC DNA]</scope>
    <source>
        <strain evidence="8 9">CV58</strain>
    </source>
</reference>